<evidence type="ECO:0000313" key="1">
    <source>
        <dbReference type="EMBL" id="KAK8562474.1"/>
    </source>
</evidence>
<protein>
    <submittedName>
        <fullName evidence="1">Uncharacterized protein</fullName>
    </submittedName>
</protein>
<accession>A0ABR2EM42</accession>
<keyword evidence="2" id="KW-1185">Reference proteome</keyword>
<gene>
    <name evidence="1" type="ORF">V6N12_010552</name>
</gene>
<name>A0ABR2EM42_9ROSI</name>
<proteinExistence type="predicted"/>
<comment type="caution">
    <text evidence="1">The sequence shown here is derived from an EMBL/GenBank/DDBJ whole genome shotgun (WGS) entry which is preliminary data.</text>
</comment>
<evidence type="ECO:0000313" key="2">
    <source>
        <dbReference type="Proteomes" id="UP001472677"/>
    </source>
</evidence>
<sequence>MPPHIANSNKSALGGDAPPTVVVQNISESIVELLMQAMIRALKLTLFLPIVDYLSSFCKLCGKDFSGIKKGNSTKNEYGLERIERILKQLSCSVNDRLGYIVFLLDGEAHR</sequence>
<organism evidence="1 2">
    <name type="scientific">Hibiscus sabdariffa</name>
    <name type="common">roselle</name>
    <dbReference type="NCBI Taxonomy" id="183260"/>
    <lineage>
        <taxon>Eukaryota</taxon>
        <taxon>Viridiplantae</taxon>
        <taxon>Streptophyta</taxon>
        <taxon>Embryophyta</taxon>
        <taxon>Tracheophyta</taxon>
        <taxon>Spermatophyta</taxon>
        <taxon>Magnoliopsida</taxon>
        <taxon>eudicotyledons</taxon>
        <taxon>Gunneridae</taxon>
        <taxon>Pentapetalae</taxon>
        <taxon>rosids</taxon>
        <taxon>malvids</taxon>
        <taxon>Malvales</taxon>
        <taxon>Malvaceae</taxon>
        <taxon>Malvoideae</taxon>
        <taxon>Hibiscus</taxon>
    </lineage>
</organism>
<dbReference type="Proteomes" id="UP001472677">
    <property type="component" value="Unassembled WGS sequence"/>
</dbReference>
<reference evidence="1 2" key="1">
    <citation type="journal article" date="2024" name="G3 (Bethesda)">
        <title>Genome assembly of Hibiscus sabdariffa L. provides insights into metabolisms of medicinal natural products.</title>
        <authorList>
            <person name="Kim T."/>
        </authorList>
    </citation>
    <scope>NUCLEOTIDE SEQUENCE [LARGE SCALE GENOMIC DNA]</scope>
    <source>
        <strain evidence="1">TK-2024</strain>
        <tissue evidence="1">Old leaves</tissue>
    </source>
</reference>
<dbReference type="EMBL" id="JBBPBM010000012">
    <property type="protein sequence ID" value="KAK8562474.1"/>
    <property type="molecule type" value="Genomic_DNA"/>
</dbReference>